<organism evidence="1 2">
    <name type="scientific">Kitasatospora arboriphila</name>
    <dbReference type="NCBI Taxonomy" id="258052"/>
    <lineage>
        <taxon>Bacteria</taxon>
        <taxon>Bacillati</taxon>
        <taxon>Actinomycetota</taxon>
        <taxon>Actinomycetes</taxon>
        <taxon>Kitasatosporales</taxon>
        <taxon>Streptomycetaceae</taxon>
        <taxon>Kitasatospora</taxon>
    </lineage>
</organism>
<accession>A0ABN1U5U0</accession>
<keyword evidence="2" id="KW-1185">Reference proteome</keyword>
<evidence type="ECO:0000313" key="1">
    <source>
        <dbReference type="EMBL" id="GAA1122144.1"/>
    </source>
</evidence>
<sequence>MSEQLPGAAATDPMREYMTLYPEVVRAGSLQNALQTVADRAGYGLPIELTSSPGRRYVAAKAEADGRSTNVLMAISERKFLVNCWAQDIHTASGSTQDLSEVADVMHSWIQGNRVRELVVQWAFLKTWELADADERGDAVQARWRTIRRHAALDTARERDSGWQDLVEAAFEQPRLRVLSPGRAMYWFTLSRRAAPPICHDLPRTRPLGNGRFEVTFADHRVQEVDGAATTVAVILDGLPDDAVPRPSGS</sequence>
<dbReference type="EMBL" id="BAAALD010000129">
    <property type="protein sequence ID" value="GAA1122144.1"/>
    <property type="molecule type" value="Genomic_DNA"/>
</dbReference>
<dbReference type="Pfam" id="PF19692">
    <property type="entry name" value="DUF6193"/>
    <property type="match status" value="1"/>
</dbReference>
<protein>
    <submittedName>
        <fullName evidence="1">Uncharacterized protein</fullName>
    </submittedName>
</protein>
<name>A0ABN1U5U0_9ACTN</name>
<proteinExistence type="predicted"/>
<comment type="caution">
    <text evidence="1">The sequence shown here is derived from an EMBL/GenBank/DDBJ whole genome shotgun (WGS) entry which is preliminary data.</text>
</comment>
<gene>
    <name evidence="1" type="ORF">GCM10009663_72020</name>
</gene>
<dbReference type="InterPro" id="IPR045682">
    <property type="entry name" value="DUF6193"/>
</dbReference>
<reference evidence="1 2" key="1">
    <citation type="journal article" date="2019" name="Int. J. Syst. Evol. Microbiol.">
        <title>The Global Catalogue of Microorganisms (GCM) 10K type strain sequencing project: providing services to taxonomists for standard genome sequencing and annotation.</title>
        <authorList>
            <consortium name="The Broad Institute Genomics Platform"/>
            <consortium name="The Broad Institute Genome Sequencing Center for Infectious Disease"/>
            <person name="Wu L."/>
            <person name="Ma J."/>
        </authorList>
    </citation>
    <scope>NUCLEOTIDE SEQUENCE [LARGE SCALE GENOMIC DNA]</scope>
    <source>
        <strain evidence="1 2">JCM 13002</strain>
    </source>
</reference>
<dbReference type="RefSeq" id="WP_344627960.1">
    <property type="nucleotide sequence ID" value="NZ_BAAALD010000129.1"/>
</dbReference>
<dbReference type="Proteomes" id="UP001499987">
    <property type="component" value="Unassembled WGS sequence"/>
</dbReference>
<evidence type="ECO:0000313" key="2">
    <source>
        <dbReference type="Proteomes" id="UP001499987"/>
    </source>
</evidence>